<comment type="caution">
    <text evidence="1">The sequence shown here is derived from an EMBL/GenBank/DDBJ whole genome shotgun (WGS) entry which is preliminary data.</text>
</comment>
<reference evidence="1" key="1">
    <citation type="submission" date="2022-05" db="EMBL/GenBank/DDBJ databases">
        <title>Chromosome-level genome of Chaenocephalus aceratus.</title>
        <authorList>
            <person name="Park H."/>
        </authorList>
    </citation>
    <scope>NUCLEOTIDE SEQUENCE</scope>
    <source>
        <strain evidence="1">KU_202001</strain>
    </source>
</reference>
<dbReference type="EMBL" id="CM043791">
    <property type="protein sequence ID" value="KAI4823261.1"/>
    <property type="molecule type" value="Genomic_DNA"/>
</dbReference>
<proteinExistence type="predicted"/>
<accession>A0ACB9XAX4</accession>
<name>A0ACB9XAX4_CHAAC</name>
<dbReference type="Proteomes" id="UP001057452">
    <property type="component" value="Chromosome 7"/>
</dbReference>
<evidence type="ECO:0000313" key="2">
    <source>
        <dbReference type="Proteomes" id="UP001057452"/>
    </source>
</evidence>
<gene>
    <name evidence="1" type="ORF">KUCAC02_011858</name>
</gene>
<evidence type="ECO:0000313" key="1">
    <source>
        <dbReference type="EMBL" id="KAI4823261.1"/>
    </source>
</evidence>
<sequence>MPCSRKDVQHPANNAAQVAVVICKPFSSDEDLDHIYHVVVLHPESRRSSSFSKSFEGFFKPLFKQCHYWIRVSGSHLPISYLLHESPHFTEFLLGEGMFHDVLIDGCIDEEPDRKIECHYSDSVCREPRALFESGEDGVEVIRVTFNDWEEVDLCALLDIICMDTLHPAIPVGFWELRILGFDRPPCCPECIARSEE</sequence>
<protein>
    <submittedName>
        <fullName evidence="1">Uncharacterized protein</fullName>
    </submittedName>
</protein>
<keyword evidence="2" id="KW-1185">Reference proteome</keyword>
<organism evidence="1 2">
    <name type="scientific">Chaenocephalus aceratus</name>
    <name type="common">Blackfin icefish</name>
    <name type="synonym">Chaenichthys aceratus</name>
    <dbReference type="NCBI Taxonomy" id="36190"/>
    <lineage>
        <taxon>Eukaryota</taxon>
        <taxon>Metazoa</taxon>
        <taxon>Chordata</taxon>
        <taxon>Craniata</taxon>
        <taxon>Vertebrata</taxon>
        <taxon>Euteleostomi</taxon>
        <taxon>Actinopterygii</taxon>
        <taxon>Neopterygii</taxon>
        <taxon>Teleostei</taxon>
        <taxon>Neoteleostei</taxon>
        <taxon>Acanthomorphata</taxon>
        <taxon>Eupercaria</taxon>
        <taxon>Perciformes</taxon>
        <taxon>Notothenioidei</taxon>
        <taxon>Channichthyidae</taxon>
        <taxon>Chaenocephalus</taxon>
    </lineage>
</organism>